<name>A0A127Z3S6_9BASI</name>
<feature type="transmembrane region" description="Helical" evidence="6">
    <location>
        <begin position="72"/>
        <end position="92"/>
    </location>
</feature>
<evidence type="ECO:0000256" key="2">
    <source>
        <dbReference type="ARBA" id="ARBA00022692"/>
    </source>
</evidence>
<dbReference type="CDD" id="cd17323">
    <property type="entry name" value="MFS_Tpo1_MDR_like"/>
    <property type="match status" value="1"/>
</dbReference>
<dbReference type="GO" id="GO:0022857">
    <property type="term" value="F:transmembrane transporter activity"/>
    <property type="evidence" value="ECO:0007669"/>
    <property type="project" value="InterPro"/>
</dbReference>
<evidence type="ECO:0000256" key="6">
    <source>
        <dbReference type="SAM" id="Phobius"/>
    </source>
</evidence>
<keyword evidence="3 6" id="KW-1133">Transmembrane helix</keyword>
<dbReference type="PANTHER" id="PTHR23502">
    <property type="entry name" value="MAJOR FACILITATOR SUPERFAMILY"/>
    <property type="match status" value="1"/>
</dbReference>
<feature type="transmembrane region" description="Helical" evidence="6">
    <location>
        <begin position="112"/>
        <end position="132"/>
    </location>
</feature>
<dbReference type="OrthoDB" id="9986881at2759"/>
<evidence type="ECO:0000256" key="4">
    <source>
        <dbReference type="ARBA" id="ARBA00023136"/>
    </source>
</evidence>
<comment type="subcellular location">
    <subcellularLocation>
        <location evidence="1">Membrane</location>
        <topology evidence="1">Multi-pass membrane protein</topology>
    </subcellularLocation>
</comment>
<feature type="transmembrane region" description="Helical" evidence="6">
    <location>
        <begin position="413"/>
        <end position="436"/>
    </location>
</feature>
<evidence type="ECO:0000256" key="3">
    <source>
        <dbReference type="ARBA" id="ARBA00022989"/>
    </source>
</evidence>
<feature type="transmembrane region" description="Helical" evidence="6">
    <location>
        <begin position="480"/>
        <end position="502"/>
    </location>
</feature>
<reference evidence="8" key="1">
    <citation type="submission" date="2014-06" db="EMBL/GenBank/DDBJ databases">
        <authorList>
            <person name="Ju J."/>
            <person name="Zhang J."/>
        </authorList>
    </citation>
    <scope>NUCLEOTIDE SEQUENCE</scope>
    <source>
        <strain evidence="8">SscI8</strain>
    </source>
</reference>
<keyword evidence="2 6" id="KW-0812">Transmembrane</keyword>
<feature type="compositionally biased region" description="Polar residues" evidence="5">
    <location>
        <begin position="550"/>
        <end position="559"/>
    </location>
</feature>
<accession>A0A127Z3S6</accession>
<feature type="transmembrane region" description="Helical" evidence="6">
    <location>
        <begin position="200"/>
        <end position="220"/>
    </location>
</feature>
<feature type="region of interest" description="Disordered" evidence="5">
    <location>
        <begin position="549"/>
        <end position="568"/>
    </location>
</feature>
<dbReference type="AlphaFoldDB" id="A0A127Z3S6"/>
<organism evidence="8">
    <name type="scientific">Sporisorium scitamineum</name>
    <dbReference type="NCBI Taxonomy" id="49012"/>
    <lineage>
        <taxon>Eukaryota</taxon>
        <taxon>Fungi</taxon>
        <taxon>Dikarya</taxon>
        <taxon>Basidiomycota</taxon>
        <taxon>Ustilaginomycotina</taxon>
        <taxon>Ustilaginomycetes</taxon>
        <taxon>Ustilaginales</taxon>
        <taxon>Ustilaginaceae</taxon>
        <taxon>Sporisorium</taxon>
    </lineage>
</organism>
<dbReference type="EMBL" id="LK056677">
    <property type="protein sequence ID" value="CDR88332.1"/>
    <property type="molecule type" value="Genomic_DNA"/>
</dbReference>
<keyword evidence="4 6" id="KW-0472">Membrane</keyword>
<dbReference type="GO" id="GO:0005886">
    <property type="term" value="C:plasma membrane"/>
    <property type="evidence" value="ECO:0007669"/>
    <property type="project" value="TreeGrafter"/>
</dbReference>
<dbReference type="FunFam" id="1.20.1250.20:FF:000011">
    <property type="entry name" value="MFS multidrug transporter, putative"/>
    <property type="match status" value="1"/>
</dbReference>
<feature type="transmembrane region" description="Helical" evidence="6">
    <location>
        <begin position="300"/>
        <end position="323"/>
    </location>
</feature>
<feature type="transmembrane region" description="Helical" evidence="6">
    <location>
        <begin position="443"/>
        <end position="468"/>
    </location>
</feature>
<dbReference type="InterPro" id="IPR036259">
    <property type="entry name" value="MFS_trans_sf"/>
</dbReference>
<feature type="transmembrane region" description="Helical" evidence="6">
    <location>
        <begin position="343"/>
        <end position="365"/>
    </location>
</feature>
<protein>
    <submittedName>
        <fullName evidence="8">Probable mfs-multidrug-resistance transporter</fullName>
    </submittedName>
</protein>
<gene>
    <name evidence="8" type="ORF">SPSC_04159</name>
</gene>
<dbReference type="PROSITE" id="PS50850">
    <property type="entry name" value="MFS"/>
    <property type="match status" value="1"/>
</dbReference>
<sequence length="604" mass="65697">MSSLGKPAAPSALEAVAGPEQYTLRKTPYRLYVTPFSEILQHRYSGSGTKEDPYLVEWLPHELENPQKWSSLYKWAQTIQVAMATLSVSLASSAYSGAVDSIAAQFHPPKEIIITLGVSLFVLGFAFGPLFWAPFSEVVGRRNLFIFSSSAFTLWQAVSVASPNMASLLIFRFLAGFFGSSPLVNTGGTLADMFAAKQRGLAMAIFASAPFLGPALGPIIGGFLGETSGCKWVLAFLAIYSGVITVVAVFTMPETYAPVLLRWRAEKLTKVTGRSYICKLDKGRDLRLTTQFKVALLRPWLLLIYEPIVMLLSIYIAIIYGILYSLFGAFPIVFQRLRGWSPGIGGLAFIGVLVGMFAALFYIIFFENPRYVRVHNKHNGFAPPEARLPPAMIGSVAIVIGLAIFAATDSPGVHIVPIIGGAPFGLGMVMIFLSCMSYLTDSYLLYAASVLASNGVIRLLFGFAFPLFTPSLYSIGGKDGIHWGPAFGGLLALICLPFPFVFYRYGASIRAKCKYASEATRMMEQMMASSREEEPKAASVDDDLEKAQTEGATRINTQEGEQKPAETARTSIDLAASTQAHTPHQATMVCGVTVSYEKAMGYEN</sequence>
<dbReference type="InterPro" id="IPR011701">
    <property type="entry name" value="MFS"/>
</dbReference>
<evidence type="ECO:0000259" key="7">
    <source>
        <dbReference type="PROSITE" id="PS50850"/>
    </source>
</evidence>
<feature type="transmembrane region" description="Helical" evidence="6">
    <location>
        <begin position="168"/>
        <end position="188"/>
    </location>
</feature>
<feature type="domain" description="Major facilitator superfamily (MFS) profile" evidence="7">
    <location>
        <begin position="77"/>
        <end position="509"/>
    </location>
</feature>
<proteinExistence type="predicted"/>
<dbReference type="InterPro" id="IPR020846">
    <property type="entry name" value="MFS_dom"/>
</dbReference>
<evidence type="ECO:0000313" key="8">
    <source>
        <dbReference type="EMBL" id="CDR88332.1"/>
    </source>
</evidence>
<feature type="transmembrane region" description="Helical" evidence="6">
    <location>
        <begin position="232"/>
        <end position="252"/>
    </location>
</feature>
<evidence type="ECO:0000256" key="5">
    <source>
        <dbReference type="SAM" id="MobiDB-lite"/>
    </source>
</evidence>
<dbReference type="Pfam" id="PF07690">
    <property type="entry name" value="MFS_1"/>
    <property type="match status" value="1"/>
</dbReference>
<dbReference type="Gene3D" id="1.20.1250.20">
    <property type="entry name" value="MFS general substrate transporter like domains"/>
    <property type="match status" value="1"/>
</dbReference>
<evidence type="ECO:0000256" key="1">
    <source>
        <dbReference type="ARBA" id="ARBA00004141"/>
    </source>
</evidence>
<dbReference type="PANTHER" id="PTHR23502:SF184">
    <property type="entry name" value="MAJOR FACILITATOR SUPERFAMILY (MFS) PROFILE DOMAIN-CONTAINING PROTEIN"/>
    <property type="match status" value="1"/>
</dbReference>
<feature type="transmembrane region" description="Helical" evidence="6">
    <location>
        <begin position="386"/>
        <end position="407"/>
    </location>
</feature>
<dbReference type="SUPFAM" id="SSF103473">
    <property type="entry name" value="MFS general substrate transporter"/>
    <property type="match status" value="1"/>
</dbReference>